<comment type="caution">
    <text evidence="1">The sequence shown here is derived from an EMBL/GenBank/DDBJ whole genome shotgun (WGS) entry which is preliminary data.</text>
</comment>
<evidence type="ECO:0000313" key="2">
    <source>
        <dbReference type="Proteomes" id="UP000176965"/>
    </source>
</evidence>
<reference evidence="1 2" key="1">
    <citation type="journal article" date="2016" name="Nat. Commun.">
        <title>Thousands of microbial genomes shed light on interconnected biogeochemical processes in an aquifer system.</title>
        <authorList>
            <person name="Anantharaman K."/>
            <person name="Brown C.T."/>
            <person name="Hug L.A."/>
            <person name="Sharon I."/>
            <person name="Castelle C.J."/>
            <person name="Probst A.J."/>
            <person name="Thomas B.C."/>
            <person name="Singh A."/>
            <person name="Wilkins M.J."/>
            <person name="Karaoz U."/>
            <person name="Brodie E.L."/>
            <person name="Williams K.H."/>
            <person name="Hubbard S.S."/>
            <person name="Banfield J.F."/>
        </authorList>
    </citation>
    <scope>NUCLEOTIDE SEQUENCE [LARGE SCALE GENOMIC DNA]</scope>
</reference>
<protein>
    <recommendedName>
        <fullName evidence="3">IrrE N-terminal-like domain-containing protein</fullName>
    </recommendedName>
</protein>
<dbReference type="AlphaFoldDB" id="A0A1G2PGT4"/>
<organism evidence="1 2">
    <name type="scientific">Candidatus Taylorbacteria bacterium RIFOXYD2_FULL_36_9</name>
    <dbReference type="NCBI Taxonomy" id="1802338"/>
    <lineage>
        <taxon>Bacteria</taxon>
        <taxon>Candidatus Tayloriibacteriota</taxon>
    </lineage>
</organism>
<dbReference type="Proteomes" id="UP000176965">
    <property type="component" value="Unassembled WGS sequence"/>
</dbReference>
<evidence type="ECO:0000313" key="1">
    <source>
        <dbReference type="EMBL" id="OHA47556.1"/>
    </source>
</evidence>
<evidence type="ECO:0008006" key="3">
    <source>
        <dbReference type="Google" id="ProtNLM"/>
    </source>
</evidence>
<dbReference type="EMBL" id="MHSQ01000006">
    <property type="protein sequence ID" value="OHA47556.1"/>
    <property type="molecule type" value="Genomic_DNA"/>
</dbReference>
<gene>
    <name evidence="1" type="ORF">A2541_02185</name>
</gene>
<dbReference type="STRING" id="1802338.A2541_02185"/>
<accession>A0A1G2PGT4</accession>
<sequence length="144" mass="17076">MKKRIEKDLIVDFNPPAKNGLSFDELEKMLLSWQKKLDMADWKIDLKIVDFKKDSGYRQSGHFTANTKKKVATILMTWNPWRGDEEYTLVHEMIHVLLYEFDKFNENKIKVANKNNPKILDSYIEKLEKVVHHLTRAILGRSDR</sequence>
<proteinExistence type="predicted"/>
<name>A0A1G2PGT4_9BACT</name>